<dbReference type="GO" id="GO:0003723">
    <property type="term" value="F:RNA binding"/>
    <property type="evidence" value="ECO:0007669"/>
    <property type="project" value="UniProtKB-UniRule"/>
</dbReference>
<evidence type="ECO:0000256" key="3">
    <source>
        <dbReference type="SAM" id="MobiDB-lite"/>
    </source>
</evidence>
<evidence type="ECO:0000313" key="6">
    <source>
        <dbReference type="Proteomes" id="UP001237642"/>
    </source>
</evidence>
<organism evidence="5 6">
    <name type="scientific">Heracleum sosnowskyi</name>
    <dbReference type="NCBI Taxonomy" id="360622"/>
    <lineage>
        <taxon>Eukaryota</taxon>
        <taxon>Viridiplantae</taxon>
        <taxon>Streptophyta</taxon>
        <taxon>Embryophyta</taxon>
        <taxon>Tracheophyta</taxon>
        <taxon>Spermatophyta</taxon>
        <taxon>Magnoliopsida</taxon>
        <taxon>eudicotyledons</taxon>
        <taxon>Gunneridae</taxon>
        <taxon>Pentapetalae</taxon>
        <taxon>asterids</taxon>
        <taxon>campanulids</taxon>
        <taxon>Apiales</taxon>
        <taxon>Apiaceae</taxon>
        <taxon>Apioideae</taxon>
        <taxon>apioid superclade</taxon>
        <taxon>Tordylieae</taxon>
        <taxon>Tordyliinae</taxon>
        <taxon>Heracleum</taxon>
    </lineage>
</organism>
<dbReference type="Pfam" id="PF00076">
    <property type="entry name" value="RRM_1"/>
    <property type="match status" value="2"/>
</dbReference>
<dbReference type="AlphaFoldDB" id="A0AAD8MG66"/>
<feature type="compositionally biased region" description="Basic residues" evidence="3">
    <location>
        <begin position="1"/>
        <end position="11"/>
    </location>
</feature>
<dbReference type="PANTHER" id="PTHR48024:SF9">
    <property type="entry name" value="UBP1-ASSOCIATED PROTEINS 1A-RELATED"/>
    <property type="match status" value="1"/>
</dbReference>
<protein>
    <submittedName>
        <fullName evidence="5">UBP1-associated protein 2B</fullName>
    </submittedName>
</protein>
<reference evidence="5" key="1">
    <citation type="submission" date="2023-02" db="EMBL/GenBank/DDBJ databases">
        <title>Genome of toxic invasive species Heracleum sosnowskyi carries increased number of genes despite the absence of recent whole-genome duplications.</title>
        <authorList>
            <person name="Schelkunov M."/>
            <person name="Shtratnikova V."/>
            <person name="Makarenko M."/>
            <person name="Klepikova A."/>
            <person name="Omelchenko D."/>
            <person name="Novikova G."/>
            <person name="Obukhova E."/>
            <person name="Bogdanov V."/>
            <person name="Penin A."/>
            <person name="Logacheva M."/>
        </authorList>
    </citation>
    <scope>NUCLEOTIDE SEQUENCE</scope>
    <source>
        <strain evidence="5">Hsosn_3</strain>
        <tissue evidence="5">Leaf</tissue>
    </source>
</reference>
<dbReference type="InterPro" id="IPR050886">
    <property type="entry name" value="RNA-binding_reg"/>
</dbReference>
<dbReference type="GO" id="GO:0005634">
    <property type="term" value="C:nucleus"/>
    <property type="evidence" value="ECO:0007669"/>
    <property type="project" value="TreeGrafter"/>
</dbReference>
<gene>
    <name evidence="5" type="ORF">POM88_037809</name>
</gene>
<keyword evidence="1 2" id="KW-0694">RNA-binding</keyword>
<sequence>MTKLKSKNKKPTKTDPKTPKKIKKQKPNRPISPNPKKPDPETLQTLLEPYTKPQLITFLIDSALKTPTVYSKIVEKAETEVSHRKLFVHGLSWDTTRQTLVSVFEKYGEIEECSLIIDKNTGKAKGFGFVVFKSRDGAKKALEVGKLRVDDRIVSCQLACVGPVGNVGGLEGFSGRKIYVSNVGKDVDSGKLREFFERFGEIEAGPLGFDAGTGKCRGYALFVYKNLDGVNRVLEEPNKVFEGVVLNCRMADSGKGGKSVSSITTVMQPLPNVGCQNVGLLGQNPGLSTMLLPQMGYNSIYGGGLVANSGGGLLGPLMGQGLAGVNQFGQMGYSSVMMGQGLGTLGVSQSVLGPYSGPSYAPVFPDPAKHQEAPCSRSNDEKHLNIIMIHFFGFRMFLPK</sequence>
<name>A0AAD8MG66_9APIA</name>
<dbReference type="PROSITE" id="PS50102">
    <property type="entry name" value="RRM"/>
    <property type="match status" value="2"/>
</dbReference>
<dbReference type="PANTHER" id="PTHR48024">
    <property type="entry name" value="GEO13361P1-RELATED"/>
    <property type="match status" value="1"/>
</dbReference>
<dbReference type="InterPro" id="IPR035979">
    <property type="entry name" value="RBD_domain_sf"/>
</dbReference>
<keyword evidence="6" id="KW-1185">Reference proteome</keyword>
<feature type="region of interest" description="Disordered" evidence="3">
    <location>
        <begin position="1"/>
        <end position="43"/>
    </location>
</feature>
<feature type="domain" description="RRM" evidence="4">
    <location>
        <begin position="176"/>
        <end position="253"/>
    </location>
</feature>
<feature type="domain" description="RRM" evidence="4">
    <location>
        <begin position="84"/>
        <end position="185"/>
    </location>
</feature>
<accession>A0AAD8MG66</accession>
<dbReference type="SUPFAM" id="SSF54928">
    <property type="entry name" value="RNA-binding domain, RBD"/>
    <property type="match status" value="2"/>
</dbReference>
<dbReference type="SMART" id="SM00360">
    <property type="entry name" value="RRM"/>
    <property type="match status" value="2"/>
</dbReference>
<dbReference type="InterPro" id="IPR000504">
    <property type="entry name" value="RRM_dom"/>
</dbReference>
<evidence type="ECO:0000259" key="4">
    <source>
        <dbReference type="PROSITE" id="PS50102"/>
    </source>
</evidence>
<reference evidence="5" key="2">
    <citation type="submission" date="2023-05" db="EMBL/GenBank/DDBJ databases">
        <authorList>
            <person name="Schelkunov M.I."/>
        </authorList>
    </citation>
    <scope>NUCLEOTIDE SEQUENCE</scope>
    <source>
        <strain evidence="5">Hsosn_3</strain>
        <tissue evidence="5">Leaf</tissue>
    </source>
</reference>
<dbReference type="Gene3D" id="3.30.70.330">
    <property type="match status" value="2"/>
</dbReference>
<evidence type="ECO:0000313" key="5">
    <source>
        <dbReference type="EMBL" id="KAK1371717.1"/>
    </source>
</evidence>
<evidence type="ECO:0000256" key="2">
    <source>
        <dbReference type="PROSITE-ProRule" id="PRU00176"/>
    </source>
</evidence>
<dbReference type="EMBL" id="JAUIZM010000008">
    <property type="protein sequence ID" value="KAK1371717.1"/>
    <property type="molecule type" value="Genomic_DNA"/>
</dbReference>
<comment type="caution">
    <text evidence="5">The sequence shown here is derived from an EMBL/GenBank/DDBJ whole genome shotgun (WGS) entry which is preliminary data.</text>
</comment>
<dbReference type="Proteomes" id="UP001237642">
    <property type="component" value="Unassembled WGS sequence"/>
</dbReference>
<evidence type="ECO:0000256" key="1">
    <source>
        <dbReference type="ARBA" id="ARBA00022884"/>
    </source>
</evidence>
<proteinExistence type="predicted"/>
<dbReference type="InterPro" id="IPR012677">
    <property type="entry name" value="Nucleotide-bd_a/b_plait_sf"/>
</dbReference>